<feature type="transmembrane region" description="Helical" evidence="5">
    <location>
        <begin position="97"/>
        <end position="118"/>
    </location>
</feature>
<name>A0A7C8ICP9_9PLEO</name>
<comment type="caution">
    <text evidence="8">The sequence shown here is derived from an EMBL/GenBank/DDBJ whole genome shotgun (WGS) entry which is preliminary data.</text>
</comment>
<dbReference type="Pfam" id="PF10277">
    <property type="entry name" value="Frag1"/>
    <property type="match status" value="1"/>
</dbReference>
<accession>A0A7C8ICP9</accession>
<evidence type="ECO:0000313" key="8">
    <source>
        <dbReference type="EMBL" id="KAF2876248.1"/>
    </source>
</evidence>
<evidence type="ECO:0000313" key="9">
    <source>
        <dbReference type="Proteomes" id="UP000481861"/>
    </source>
</evidence>
<dbReference type="PANTHER" id="PTHR21324:SF2">
    <property type="entry name" value="EG:22E5.9 PROTEIN"/>
    <property type="match status" value="1"/>
</dbReference>
<reference evidence="8 9" key="1">
    <citation type="submission" date="2020-01" db="EMBL/GenBank/DDBJ databases">
        <authorList>
            <consortium name="DOE Joint Genome Institute"/>
            <person name="Haridas S."/>
            <person name="Albert R."/>
            <person name="Binder M."/>
            <person name="Bloem J."/>
            <person name="Labutti K."/>
            <person name="Salamov A."/>
            <person name="Andreopoulos B."/>
            <person name="Baker S.E."/>
            <person name="Barry K."/>
            <person name="Bills G."/>
            <person name="Bluhm B.H."/>
            <person name="Cannon C."/>
            <person name="Castanera R."/>
            <person name="Culley D.E."/>
            <person name="Daum C."/>
            <person name="Ezra D."/>
            <person name="Gonzalez J.B."/>
            <person name="Henrissat B."/>
            <person name="Kuo A."/>
            <person name="Liang C."/>
            <person name="Lipzen A."/>
            <person name="Lutzoni F."/>
            <person name="Magnuson J."/>
            <person name="Mondo S."/>
            <person name="Nolan M."/>
            <person name="Ohm R."/>
            <person name="Pangilinan J."/>
            <person name="Park H.-J.H."/>
            <person name="Ramirez L."/>
            <person name="Alfaro M."/>
            <person name="Sun H."/>
            <person name="Tritt A."/>
            <person name="Yoshinaga Y."/>
            <person name="Zwiers L.-H.L."/>
            <person name="Turgeon B.G."/>
            <person name="Goodwin S.B."/>
            <person name="Spatafora J.W."/>
            <person name="Crous P.W."/>
            <person name="Grigoriev I.V."/>
        </authorList>
    </citation>
    <scope>NUCLEOTIDE SEQUENCE [LARGE SCALE GENOMIC DNA]</scope>
    <source>
        <strain evidence="8 9">CBS 611.86</strain>
    </source>
</reference>
<feature type="transmembrane region" description="Helical" evidence="5">
    <location>
        <begin position="204"/>
        <end position="222"/>
    </location>
</feature>
<dbReference type="OrthoDB" id="10032492at2759"/>
<evidence type="ECO:0000256" key="3">
    <source>
        <dbReference type="ARBA" id="ARBA00022989"/>
    </source>
</evidence>
<evidence type="ECO:0000256" key="6">
    <source>
        <dbReference type="SAM" id="SignalP"/>
    </source>
</evidence>
<feature type="transmembrane region" description="Helical" evidence="5">
    <location>
        <begin position="56"/>
        <end position="77"/>
    </location>
</feature>
<dbReference type="GO" id="GO:0005886">
    <property type="term" value="C:plasma membrane"/>
    <property type="evidence" value="ECO:0007669"/>
    <property type="project" value="TreeGrafter"/>
</dbReference>
<gene>
    <name evidence="8" type="ORF">BDV95DRAFT_602252</name>
</gene>
<evidence type="ECO:0000256" key="4">
    <source>
        <dbReference type="ARBA" id="ARBA00023136"/>
    </source>
</evidence>
<feature type="transmembrane region" description="Helical" evidence="5">
    <location>
        <begin position="130"/>
        <end position="150"/>
    </location>
</feature>
<dbReference type="EMBL" id="JAADJZ010000003">
    <property type="protein sequence ID" value="KAF2876248.1"/>
    <property type="molecule type" value="Genomic_DNA"/>
</dbReference>
<keyword evidence="3 5" id="KW-1133">Transmembrane helix</keyword>
<dbReference type="Proteomes" id="UP000481861">
    <property type="component" value="Unassembled WGS sequence"/>
</dbReference>
<feature type="domain" description="CWH43-like N-terminal" evidence="7">
    <location>
        <begin position="6"/>
        <end position="220"/>
    </location>
</feature>
<dbReference type="InterPro" id="IPR019402">
    <property type="entry name" value="CWH43_N"/>
</dbReference>
<feature type="chain" id="PRO_5028867400" evidence="6">
    <location>
        <begin position="33"/>
        <end position="307"/>
    </location>
</feature>
<keyword evidence="4 5" id="KW-0472">Membrane</keyword>
<protein>
    <submittedName>
        <fullName evidence="8">Frag1/DRAM/Sfk1 family-domain-containing protein</fullName>
    </submittedName>
</protein>
<keyword evidence="9" id="KW-1185">Reference proteome</keyword>
<evidence type="ECO:0000259" key="7">
    <source>
        <dbReference type="Pfam" id="PF10277"/>
    </source>
</evidence>
<dbReference type="GO" id="GO:0012505">
    <property type="term" value="C:endomembrane system"/>
    <property type="evidence" value="ECO:0007669"/>
    <property type="project" value="UniProtKB-SubCell"/>
</dbReference>
<dbReference type="PANTHER" id="PTHR21324">
    <property type="entry name" value="FASTING-INDUCIBLE INTEGRAL MEMBRANE PROTEIN TM6P1-RELATED"/>
    <property type="match status" value="1"/>
</dbReference>
<evidence type="ECO:0000256" key="1">
    <source>
        <dbReference type="ARBA" id="ARBA00004127"/>
    </source>
</evidence>
<dbReference type="AlphaFoldDB" id="A0A7C8ICP9"/>
<feature type="signal peptide" evidence="6">
    <location>
        <begin position="1"/>
        <end position="32"/>
    </location>
</feature>
<organism evidence="8 9">
    <name type="scientific">Massariosphaeria phaeospora</name>
    <dbReference type="NCBI Taxonomy" id="100035"/>
    <lineage>
        <taxon>Eukaryota</taxon>
        <taxon>Fungi</taxon>
        <taxon>Dikarya</taxon>
        <taxon>Ascomycota</taxon>
        <taxon>Pezizomycotina</taxon>
        <taxon>Dothideomycetes</taxon>
        <taxon>Pleosporomycetidae</taxon>
        <taxon>Pleosporales</taxon>
        <taxon>Pleosporales incertae sedis</taxon>
        <taxon>Massariosphaeria</taxon>
    </lineage>
</organism>
<comment type="subcellular location">
    <subcellularLocation>
        <location evidence="1">Endomembrane system</location>
        <topology evidence="1">Multi-pass membrane protein</topology>
    </subcellularLocation>
</comment>
<keyword evidence="6" id="KW-0732">Signal</keyword>
<evidence type="ECO:0000256" key="2">
    <source>
        <dbReference type="ARBA" id="ARBA00022692"/>
    </source>
</evidence>
<evidence type="ECO:0000256" key="5">
    <source>
        <dbReference type="SAM" id="Phobius"/>
    </source>
</evidence>
<dbReference type="InterPro" id="IPR050911">
    <property type="entry name" value="DRAM/TMEM150_Autophagy_Mod"/>
</dbReference>
<sequence>MWFLSYWTIPLFSALVWLAMLIAMLTTWTSQGRPHYSSMDPSQRIAYISDVGAQGLKPLFIAMSTVTVVSFDIAFLLERWLRHTGKLAPNTSIWQKIYSGLSIVFAIAGAAGLILLSIFDALRHNRLHNIFLAVFIGGYVLSAVFICWEYQRLGIHFREHSVLRYSFWIKLSFILIEVALAIAFGVTQRQKLYNAAAVLEWTVAFIYFFYVLSFFIDFMPAVRSKGRQSRTTEMDMATAETGMGDGAADDQRYFRGAATNGTTNDASTNGYDNGYTNGIEMHPGYPNGNGAGYVKPVEPAPLPSRNF</sequence>
<keyword evidence="2 5" id="KW-0812">Transmembrane</keyword>
<feature type="transmembrane region" description="Helical" evidence="5">
    <location>
        <begin position="162"/>
        <end position="184"/>
    </location>
</feature>
<proteinExistence type="predicted"/>